<accession>E7G8S4</accession>
<dbReference type="InterPro" id="IPR047964">
    <property type="entry name" value="EFR1-like"/>
</dbReference>
<keyword evidence="2" id="KW-0479">Metal-binding</keyword>
<dbReference type="HOGENOM" id="CLU_068049_0_0_9"/>
<dbReference type="Gene3D" id="3.40.50.360">
    <property type="match status" value="1"/>
</dbReference>
<dbReference type="SUPFAM" id="SSF54862">
    <property type="entry name" value="4Fe-4S ferredoxins"/>
    <property type="match status" value="1"/>
</dbReference>
<evidence type="ECO:0000313" key="6">
    <source>
        <dbReference type="EMBL" id="EFW05517.1"/>
    </source>
</evidence>
<dbReference type="Pfam" id="PF13187">
    <property type="entry name" value="Fer4_9"/>
    <property type="match status" value="1"/>
</dbReference>
<name>E7G8S4_9FIRM</name>
<keyword evidence="1" id="KW-0004">4Fe-4S</keyword>
<evidence type="ECO:0000313" key="7">
    <source>
        <dbReference type="Proteomes" id="UP000003157"/>
    </source>
</evidence>
<feature type="domain" description="4Fe-4S ferredoxin-type" evidence="5">
    <location>
        <begin position="201"/>
        <end position="229"/>
    </location>
</feature>
<dbReference type="InterPro" id="IPR017896">
    <property type="entry name" value="4Fe4S_Fe-S-bd"/>
</dbReference>
<evidence type="ECO:0000256" key="2">
    <source>
        <dbReference type="ARBA" id="ARBA00022723"/>
    </source>
</evidence>
<comment type="caution">
    <text evidence="6">The sequence shown here is derived from an EMBL/GenBank/DDBJ whole genome shotgun (WGS) entry which is preliminary data.</text>
</comment>
<dbReference type="SUPFAM" id="SSF52218">
    <property type="entry name" value="Flavoproteins"/>
    <property type="match status" value="1"/>
</dbReference>
<dbReference type="InterPro" id="IPR017900">
    <property type="entry name" value="4Fe4S_Fe_S_CS"/>
</dbReference>
<dbReference type="EMBL" id="ADKX01000022">
    <property type="protein sequence ID" value="EFW05517.1"/>
    <property type="molecule type" value="Genomic_DNA"/>
</dbReference>
<evidence type="ECO:0000256" key="1">
    <source>
        <dbReference type="ARBA" id="ARBA00022485"/>
    </source>
</evidence>
<dbReference type="RefSeq" id="WP_008788278.1">
    <property type="nucleotide sequence ID" value="NZ_AKCB01000002.1"/>
</dbReference>
<dbReference type="Proteomes" id="UP000003157">
    <property type="component" value="Unassembled WGS sequence"/>
</dbReference>
<dbReference type="GO" id="GO:0046872">
    <property type="term" value="F:metal ion binding"/>
    <property type="evidence" value="ECO:0007669"/>
    <property type="project" value="UniProtKB-KW"/>
</dbReference>
<dbReference type="PROSITE" id="PS00198">
    <property type="entry name" value="4FE4S_FER_1"/>
    <property type="match status" value="2"/>
</dbReference>
<feature type="domain" description="4Fe-4S ferredoxin-type" evidence="5">
    <location>
        <begin position="171"/>
        <end position="200"/>
    </location>
</feature>
<dbReference type="PANTHER" id="PTHR43687">
    <property type="entry name" value="ADENYLYLSULFATE REDUCTASE, BETA SUBUNIT"/>
    <property type="match status" value="1"/>
</dbReference>
<gene>
    <name evidence="6" type="ORF">HMPREF9488_01162</name>
</gene>
<evidence type="ECO:0000256" key="3">
    <source>
        <dbReference type="ARBA" id="ARBA00023004"/>
    </source>
</evidence>
<dbReference type="OrthoDB" id="9813995at2"/>
<dbReference type="GeneID" id="78230804"/>
<dbReference type="GO" id="GO:0051539">
    <property type="term" value="F:4 iron, 4 sulfur cluster binding"/>
    <property type="evidence" value="ECO:0007669"/>
    <property type="project" value="UniProtKB-KW"/>
</dbReference>
<dbReference type="PANTHER" id="PTHR43687:SF1">
    <property type="entry name" value="FERREDOXIN III"/>
    <property type="match status" value="1"/>
</dbReference>
<dbReference type="AlphaFoldDB" id="E7G8S4"/>
<evidence type="ECO:0000259" key="5">
    <source>
        <dbReference type="PROSITE" id="PS51379"/>
    </source>
</evidence>
<protein>
    <submittedName>
        <fullName evidence="6">4Fe-4S ferredoxin</fullName>
    </submittedName>
</protein>
<reference evidence="6 7" key="1">
    <citation type="submission" date="2010-12" db="EMBL/GenBank/DDBJ databases">
        <title>The Genome Sequence of Coprobacillus sp. strain 29_1.</title>
        <authorList>
            <consortium name="The Broad Institute Genome Sequencing Platform"/>
            <person name="Earl A."/>
            <person name="Ward D."/>
            <person name="Feldgarden M."/>
            <person name="Gevers D."/>
            <person name="Daigneault M."/>
            <person name="Sibley C.D."/>
            <person name="White A."/>
            <person name="Strauss J."/>
            <person name="Allen-Vercoe E."/>
            <person name="Young S.K."/>
            <person name="Zeng Q."/>
            <person name="Gargeya S."/>
            <person name="Fitzgerald M."/>
            <person name="Haas B."/>
            <person name="Abouelleil A."/>
            <person name="Alvarado L."/>
            <person name="Arachchi H.M."/>
            <person name="Berlin A."/>
            <person name="Brown A."/>
            <person name="Chapman S.B."/>
            <person name="Chen Z."/>
            <person name="Dunbar C."/>
            <person name="Freedman E."/>
            <person name="Gearin G."/>
            <person name="Gellesch M."/>
            <person name="Goldberg J."/>
            <person name="Griggs A."/>
            <person name="Gujja S."/>
            <person name="Heilman E."/>
            <person name="Heiman D."/>
            <person name="Howarth C."/>
            <person name="Larson L."/>
            <person name="Lui A."/>
            <person name="MacDonald P.J.P."/>
            <person name="Mehta T."/>
            <person name="Montmayeur A."/>
            <person name="Murphy C."/>
            <person name="Neiman D."/>
            <person name="Pearson M."/>
            <person name="Priest M."/>
            <person name="Roberts A."/>
            <person name="Saif S."/>
            <person name="Shea T."/>
            <person name="Shenoy N."/>
            <person name="Sisk P."/>
            <person name="Stolte C."/>
            <person name="Sykes S."/>
            <person name="White J."/>
            <person name="Yandava C."/>
            <person name="Nusbaum C."/>
            <person name="Birren B."/>
        </authorList>
    </citation>
    <scope>NUCLEOTIDE SEQUENCE [LARGE SCALE GENOMIC DNA]</scope>
    <source>
        <strain evidence="6 7">29_1</strain>
    </source>
</reference>
<keyword evidence="4" id="KW-0411">Iron-sulfur</keyword>
<dbReference type="eggNOG" id="COG1146">
    <property type="taxonomic scope" value="Bacteria"/>
</dbReference>
<dbReference type="STRING" id="100884.GCA_000269565_03005"/>
<evidence type="ECO:0000256" key="4">
    <source>
        <dbReference type="ARBA" id="ARBA00023014"/>
    </source>
</evidence>
<proteinExistence type="predicted"/>
<dbReference type="NCBIfam" id="NF038196">
    <property type="entry name" value="ferrodoxin_EFR1"/>
    <property type="match status" value="1"/>
</dbReference>
<sequence>MLFYFTATGNCLYVARKLENQILSIPQELKKENLHYKDEKIGIVTPVYAGELPQIVRKFIEQAHFDTDYFYMILTYGKSDSVATIWSEAFCQKNHIHLDYAQSILMVDNYLPSFDMEEEILIDKKTDAQIQIAKENIEKRMKFIPEPDQAAKDLYAMASKRFAKHPELNNGEAIIMTNQCAGCKICEQVCPIGNIKVIDGKAKRLNKTCEFCLACVHHCPFKAIHLITDKNPDARYRHPQVSLKEIVKSNKQ</sequence>
<organism evidence="6 7">
    <name type="scientific">Coprobacillus cateniformis</name>
    <dbReference type="NCBI Taxonomy" id="100884"/>
    <lineage>
        <taxon>Bacteria</taxon>
        <taxon>Bacillati</taxon>
        <taxon>Bacillota</taxon>
        <taxon>Erysipelotrichia</taxon>
        <taxon>Erysipelotrichales</taxon>
        <taxon>Coprobacillaceae</taxon>
        <taxon>Coprobacillus</taxon>
    </lineage>
</organism>
<dbReference type="InterPro" id="IPR050572">
    <property type="entry name" value="Fe-S_Ferredoxin"/>
</dbReference>
<dbReference type="InterPro" id="IPR029039">
    <property type="entry name" value="Flavoprotein-like_sf"/>
</dbReference>
<dbReference type="Gene3D" id="3.30.70.20">
    <property type="match status" value="1"/>
</dbReference>
<keyword evidence="7" id="KW-1185">Reference proteome</keyword>
<keyword evidence="3" id="KW-0408">Iron</keyword>
<dbReference type="PROSITE" id="PS51379">
    <property type="entry name" value="4FE4S_FER_2"/>
    <property type="match status" value="2"/>
</dbReference>